<dbReference type="EMBL" id="BAAAQD010000016">
    <property type="protein sequence ID" value="GAA1541371.1"/>
    <property type="molecule type" value="Genomic_DNA"/>
</dbReference>
<reference evidence="1 2" key="1">
    <citation type="journal article" date="2019" name="Int. J. Syst. Evol. Microbiol.">
        <title>The Global Catalogue of Microorganisms (GCM) 10K type strain sequencing project: providing services to taxonomists for standard genome sequencing and annotation.</title>
        <authorList>
            <consortium name="The Broad Institute Genomics Platform"/>
            <consortium name="The Broad Institute Genome Sequencing Center for Infectious Disease"/>
            <person name="Wu L."/>
            <person name="Ma J."/>
        </authorList>
    </citation>
    <scope>NUCLEOTIDE SEQUENCE [LARGE SCALE GENOMIC DNA]</scope>
    <source>
        <strain evidence="1 2">JCM 15933</strain>
    </source>
</reference>
<comment type="caution">
    <text evidence="1">The sequence shown here is derived from an EMBL/GenBank/DDBJ whole genome shotgun (WGS) entry which is preliminary data.</text>
</comment>
<sequence>MGQVGFAAGFAQNTTYGTVEVIVPWPAGGFALYWFDRGAGRWSGPWPCVPPSAGVVDSVSWHEGDYQSQDGEHNNYELVTVESGRTVHWFRDNGPPNRWTRARVGLGGDLADAASATLTRTRWAPVDGDSSPRHNLLLVTAPRTGGGMYRQHQLMTLHSTVYDWTGGPFEEIVRLYAVSADTEPVTGPFDGVGWVLGTVGTHETDFEDNYRGREMYVAVRGDGTLRTFEANQYPQDIGRGVRGRPAIIQSDRGRSDPWMGFGRHGNYELFAPSRTGGIRHFWRPNPGYEHENNDWAEAGTVGTGFYDEVSVVQLRDEDKPDGDSSAPLWLFARCDGQSWVDLFQQRHIGDGFRWEQLPTLGDPARPQVRLSVEEDFVVVSPLKRGEVRRIRYTCFAGSPIIWLSSEPDVWVSYTGEALRAQMRASTVRTRGEAAAEEGLDTFERTGHLDTPLLTAGTVVRVWGTTDPQADPRVTPPPRAEVAYVIATGRPGNLVDEGGVHAFPEADRVRLEVTNDARPVCLIAEIGEGAPAEHRPYGHTYHAFDTCAGRLVLGELRQAWQEELVQAPGHELRPGATYTVIVRVMDTRGYWSETVAPVTLRQRRVDVTVDRVEIVASGDSGAADGWFSAEVYSGLVRQGVVERVRRWQFGDEDNWAELEAGDVFGTGGSLHAAGPPWTATIGPGPAAVRPFGVRLEIFDEDGLFEPDEHASGAWETEDDRPVVDAPFTVRTDREPSYATASATGRYTIAYVSPPGQPDRLDWRAAQVDTSADLPAGADYDGDGVPDRGVWRPWPGAWVIEPSSGGLRVYDLGGPGDLPVPGPYAATPEAEPAVWRSGVLRTLAEPSGTPLADLTPHRVGVLAASLDALVAALRAEGRDASAAEAELALVEGTAYATVALWLTRAQAAHPADIPAQLAAAGNAWEVASRLATSSAVTPERLRILVAQLDLLARLLAFGSTDSSAGVRAATLARELHARIGGHELEIARSWSNQALTHHEVAFHPAQPHPQEELAAQREAAGHAADAYAEALRGPLDPAQRLAVARELDRVARLRVFGSADSAPMAPILQVGRAIYPGLPGDHRADLGASYTSEALTHHEVAFHPQQQHAAEELAAQRAAARQAAERYFDLLPAALGTLPDGDVRVIAGNLRQLTGLLAFGLDDADTSPAASWARAAVGRAADLAAQLDGHLTPAG</sequence>
<gene>
    <name evidence="1" type="ORF">GCM10009827_071040</name>
</gene>
<protein>
    <submittedName>
        <fullName evidence="1">Uncharacterized protein</fullName>
    </submittedName>
</protein>
<proteinExistence type="predicted"/>
<organism evidence="1 2">
    <name type="scientific">Dactylosporangium maewongense</name>
    <dbReference type="NCBI Taxonomy" id="634393"/>
    <lineage>
        <taxon>Bacteria</taxon>
        <taxon>Bacillati</taxon>
        <taxon>Actinomycetota</taxon>
        <taxon>Actinomycetes</taxon>
        <taxon>Micromonosporales</taxon>
        <taxon>Micromonosporaceae</taxon>
        <taxon>Dactylosporangium</taxon>
    </lineage>
</organism>
<dbReference type="Proteomes" id="UP001501470">
    <property type="component" value="Unassembled WGS sequence"/>
</dbReference>
<evidence type="ECO:0000313" key="1">
    <source>
        <dbReference type="EMBL" id="GAA1541371.1"/>
    </source>
</evidence>
<name>A0ABN2BHY8_9ACTN</name>
<keyword evidence="2" id="KW-1185">Reference proteome</keyword>
<evidence type="ECO:0000313" key="2">
    <source>
        <dbReference type="Proteomes" id="UP001501470"/>
    </source>
</evidence>
<accession>A0ABN2BHY8</accession>
<dbReference type="RefSeq" id="WP_344506971.1">
    <property type="nucleotide sequence ID" value="NZ_BAAAQD010000016.1"/>
</dbReference>